<evidence type="ECO:0000313" key="2">
    <source>
        <dbReference type="Proteomes" id="UP000789920"/>
    </source>
</evidence>
<organism evidence="1 2">
    <name type="scientific">Racocetra persica</name>
    <dbReference type="NCBI Taxonomy" id="160502"/>
    <lineage>
        <taxon>Eukaryota</taxon>
        <taxon>Fungi</taxon>
        <taxon>Fungi incertae sedis</taxon>
        <taxon>Mucoromycota</taxon>
        <taxon>Glomeromycotina</taxon>
        <taxon>Glomeromycetes</taxon>
        <taxon>Diversisporales</taxon>
        <taxon>Gigasporaceae</taxon>
        <taxon>Racocetra</taxon>
    </lineage>
</organism>
<feature type="non-terminal residue" evidence="1">
    <location>
        <position position="306"/>
    </location>
</feature>
<accession>A0ACA9RTX8</accession>
<sequence>FTPEGRGGHVAAIVKDSIYFMGGSRRVSDENEIKKKYPIRGYNLSDEVFSLDLTSSFSTVNPPFIDLSGTSRMIYGSIKGAAVSGGANKDDVYLVGGTLQNLTLLNQIDHNESISNQSLMLNELIKTWNVTDREMRELNIFIYRPTTQSWSIPYIRGGPPIRRRSTSTVITQDGKIYIFGGRAEIDTGSPALIHFNDIYLYDTITPRWTKINASNAPSVRSHSTAMLLPNGRILYIGGVSYSQSGDTNLIDMNNIAVFDTNSLTWSSKQATGIPIQARVGHTATLTPDNKIIIIGGLAYDAVTAHP</sequence>
<evidence type="ECO:0000313" key="1">
    <source>
        <dbReference type="EMBL" id="CAG8808506.1"/>
    </source>
</evidence>
<dbReference type="Proteomes" id="UP000789920">
    <property type="component" value="Unassembled WGS sequence"/>
</dbReference>
<comment type="caution">
    <text evidence="1">The sequence shown here is derived from an EMBL/GenBank/DDBJ whole genome shotgun (WGS) entry which is preliminary data.</text>
</comment>
<proteinExistence type="predicted"/>
<feature type="non-terminal residue" evidence="1">
    <location>
        <position position="1"/>
    </location>
</feature>
<reference evidence="1" key="1">
    <citation type="submission" date="2021-06" db="EMBL/GenBank/DDBJ databases">
        <authorList>
            <person name="Kallberg Y."/>
            <person name="Tangrot J."/>
            <person name="Rosling A."/>
        </authorList>
    </citation>
    <scope>NUCLEOTIDE SEQUENCE</scope>
    <source>
        <strain evidence="1">MA461A</strain>
    </source>
</reference>
<keyword evidence="2" id="KW-1185">Reference proteome</keyword>
<protein>
    <submittedName>
        <fullName evidence="1">33859_t:CDS:1</fullName>
    </submittedName>
</protein>
<gene>
    <name evidence="1" type="ORF">RPERSI_LOCUS22638</name>
</gene>
<dbReference type="EMBL" id="CAJVQC010068921">
    <property type="protein sequence ID" value="CAG8808506.1"/>
    <property type="molecule type" value="Genomic_DNA"/>
</dbReference>
<name>A0ACA9RTX8_9GLOM</name>